<evidence type="ECO:0000313" key="9">
    <source>
        <dbReference type="Proteomes" id="UP000558089"/>
    </source>
</evidence>
<keyword evidence="9" id="KW-1185">Reference proteome</keyword>
<dbReference type="AlphaFoldDB" id="A0A850NJU8"/>
<dbReference type="GO" id="GO:0003677">
    <property type="term" value="F:DNA binding"/>
    <property type="evidence" value="ECO:0007669"/>
    <property type="project" value="InterPro"/>
</dbReference>
<comment type="catalytic activity">
    <reaction evidence="6">
        <text>a 2'-deoxyadenosine in DNA + S-adenosyl-L-methionine = an N(6)-methyl-2'-deoxyadenosine in DNA + S-adenosyl-L-homocysteine + H(+)</text>
        <dbReference type="Rhea" id="RHEA:15197"/>
        <dbReference type="Rhea" id="RHEA-COMP:12418"/>
        <dbReference type="Rhea" id="RHEA-COMP:12419"/>
        <dbReference type="ChEBI" id="CHEBI:15378"/>
        <dbReference type="ChEBI" id="CHEBI:57856"/>
        <dbReference type="ChEBI" id="CHEBI:59789"/>
        <dbReference type="ChEBI" id="CHEBI:90615"/>
        <dbReference type="ChEBI" id="CHEBI:90616"/>
        <dbReference type="EC" id="2.1.1.72"/>
    </reaction>
</comment>
<dbReference type="Proteomes" id="UP000558089">
    <property type="component" value="Unassembled WGS sequence"/>
</dbReference>
<dbReference type="InterPro" id="IPR029063">
    <property type="entry name" value="SAM-dependent_MTases_sf"/>
</dbReference>
<evidence type="ECO:0000256" key="3">
    <source>
        <dbReference type="ARBA" id="ARBA00022603"/>
    </source>
</evidence>
<dbReference type="Pfam" id="PF01555">
    <property type="entry name" value="N6_N4_Mtase"/>
    <property type="match status" value="1"/>
</dbReference>
<evidence type="ECO:0000256" key="6">
    <source>
        <dbReference type="ARBA" id="ARBA00047942"/>
    </source>
</evidence>
<dbReference type="EMBL" id="WYET01000007">
    <property type="protein sequence ID" value="NVN19436.1"/>
    <property type="molecule type" value="Genomic_DNA"/>
</dbReference>
<dbReference type="Gene3D" id="3.40.50.150">
    <property type="entry name" value="Vaccinia Virus protein VP39"/>
    <property type="match status" value="1"/>
</dbReference>
<dbReference type="EC" id="2.1.1.72" evidence="2"/>
<dbReference type="GO" id="GO:0032259">
    <property type="term" value="P:methylation"/>
    <property type="evidence" value="ECO:0007669"/>
    <property type="project" value="UniProtKB-KW"/>
</dbReference>
<gene>
    <name evidence="8" type="ORF">GUA46_13885</name>
</gene>
<dbReference type="GO" id="GO:0009007">
    <property type="term" value="F:site-specific DNA-methyltransferase (adenine-specific) activity"/>
    <property type="evidence" value="ECO:0007669"/>
    <property type="project" value="UniProtKB-EC"/>
</dbReference>
<name>A0A850NJU8_9FLAO</name>
<evidence type="ECO:0000259" key="7">
    <source>
        <dbReference type="Pfam" id="PF01555"/>
    </source>
</evidence>
<protein>
    <recommendedName>
        <fullName evidence="2">site-specific DNA-methyltransferase (adenine-specific)</fullName>
        <ecNumber evidence="2">2.1.1.72</ecNumber>
    </recommendedName>
</protein>
<organism evidence="8 9">
    <name type="scientific">Flagellimonas chongwuensis</name>
    <dbReference type="NCBI Taxonomy" id="2697365"/>
    <lineage>
        <taxon>Bacteria</taxon>
        <taxon>Pseudomonadati</taxon>
        <taxon>Bacteroidota</taxon>
        <taxon>Flavobacteriia</taxon>
        <taxon>Flavobacteriales</taxon>
        <taxon>Flavobacteriaceae</taxon>
        <taxon>Flagellimonas</taxon>
    </lineage>
</organism>
<dbReference type="SUPFAM" id="SSF53335">
    <property type="entry name" value="S-adenosyl-L-methionine-dependent methyltransferases"/>
    <property type="match status" value="1"/>
</dbReference>
<dbReference type="GO" id="GO:0008170">
    <property type="term" value="F:N-methyltransferase activity"/>
    <property type="evidence" value="ECO:0007669"/>
    <property type="project" value="InterPro"/>
</dbReference>
<dbReference type="PRINTS" id="PR00506">
    <property type="entry name" value="D21N6MTFRASE"/>
</dbReference>
<proteinExistence type="inferred from homology"/>
<keyword evidence="5" id="KW-0949">S-adenosyl-L-methionine</keyword>
<comment type="caution">
    <text evidence="8">The sequence shown here is derived from an EMBL/GenBank/DDBJ whole genome shotgun (WGS) entry which is preliminary data.</text>
</comment>
<feature type="domain" description="DNA methylase N-4/N-6" evidence="7">
    <location>
        <begin position="119"/>
        <end position="464"/>
    </location>
</feature>
<evidence type="ECO:0000313" key="8">
    <source>
        <dbReference type="EMBL" id="NVN19436.1"/>
    </source>
</evidence>
<dbReference type="InterPro" id="IPR002052">
    <property type="entry name" value="DNA_methylase_N6_adenine_CS"/>
</dbReference>
<evidence type="ECO:0000256" key="5">
    <source>
        <dbReference type="ARBA" id="ARBA00022691"/>
    </source>
</evidence>
<evidence type="ECO:0000256" key="2">
    <source>
        <dbReference type="ARBA" id="ARBA00011900"/>
    </source>
</evidence>
<keyword evidence="3 8" id="KW-0489">Methyltransferase</keyword>
<dbReference type="RefSeq" id="WP_176620995.1">
    <property type="nucleotide sequence ID" value="NZ_WYET01000007.1"/>
</dbReference>
<dbReference type="PROSITE" id="PS00092">
    <property type="entry name" value="N6_MTASE"/>
    <property type="match status" value="1"/>
</dbReference>
<dbReference type="InterPro" id="IPR002941">
    <property type="entry name" value="DNA_methylase_N4/N6"/>
</dbReference>
<keyword evidence="4 8" id="KW-0808">Transferase</keyword>
<comment type="similarity">
    <text evidence="1">Belongs to the N(4)/N(6)-methyltransferase family.</text>
</comment>
<dbReference type="InterPro" id="IPR002295">
    <property type="entry name" value="N4/N6-MTase_EcoPI_Mod-like"/>
</dbReference>
<sequence length="645" mass="73411">MSSIEKLDLSSPDLVNENFEKLAALFPNCVTEGTDGKAIDFDLLKQELNHAVVEGNKERYRLEWPGKREAIVTANLPLNKTLRPIRKSSSDFENTQNLYLEGDNLEVLKLLQESYLGKIKMIYIDPPYNTGNDFVYKDNFTKELQKELIDSGQKDEYNQRLIANPETSGRYHSDWLSMMYPRLKLARNLLTDDGVIFISIGEQEVHNLRSICNEIFGEINFIGGAGRISKKANNKGDYWAPNFDHVLTYCKIREYCTPFFGGINYSAYQETDQSGSRAGEKYQSVRLYMSSLDPRPNQRYFIECPDGSFVIPPGDVFPTEKKDGAFITPQSNRDKVWRWSYTSYLQKKDEIVVKRVKSSNLVDQDGKPAKWNVFTKTYLNDVIAKSSATPNNFIENHINQKASHELKKIDIPFTFAKPTSLIEFLAECCRLDSDDILLDFFSGSGSSAHAILNLNAKDNGKRKYIQVQIPIDTEENSLARKEGYEKITDLGKERIQRAASSIKKETNADIDYGFRVYHVDSSNMQDVFYTPQEYDQGQLDLLADNVKPDRTSDDLLAQVMLDWGLPLSLKIERATIAGKEVFKVEENSLYACFDTGIDEAFAKVIAADAPLRIVFKDNGFKDDTAKTNVKQLLKQLSPETEMKVI</sequence>
<accession>A0A850NJU8</accession>
<evidence type="ECO:0000256" key="4">
    <source>
        <dbReference type="ARBA" id="ARBA00022679"/>
    </source>
</evidence>
<evidence type="ECO:0000256" key="1">
    <source>
        <dbReference type="ARBA" id="ARBA00006594"/>
    </source>
</evidence>
<dbReference type="PIRSF" id="PIRSF015855">
    <property type="entry name" value="TypeIII_Mtase_mKpnI"/>
    <property type="match status" value="1"/>
</dbReference>
<reference evidence="8 9" key="1">
    <citation type="submission" date="2020-01" db="EMBL/GenBank/DDBJ databases">
        <title>Draft Genome Analysis of Muricauda sp. HICW Isolated from coastal seawater of PR China.</title>
        <authorList>
            <person name="Chen M.-X."/>
        </authorList>
    </citation>
    <scope>NUCLEOTIDE SEQUENCE [LARGE SCALE GENOMIC DNA]</scope>
    <source>
        <strain evidence="8 9">HICW</strain>
    </source>
</reference>